<dbReference type="HAMAP" id="MF_00454">
    <property type="entry name" value="FluC"/>
    <property type="match status" value="1"/>
</dbReference>
<evidence type="ECO:0000256" key="6">
    <source>
        <dbReference type="ARBA" id="ARBA00023303"/>
    </source>
</evidence>
<feature type="transmembrane region" description="Helical" evidence="10">
    <location>
        <begin position="35"/>
        <end position="56"/>
    </location>
</feature>
<evidence type="ECO:0000256" key="8">
    <source>
        <dbReference type="ARBA" id="ARBA00035585"/>
    </source>
</evidence>
<keyword evidence="2 10" id="KW-1003">Cell membrane</keyword>
<dbReference type="NCBIfam" id="TIGR00494">
    <property type="entry name" value="crcB"/>
    <property type="match status" value="1"/>
</dbReference>
<reference evidence="11" key="1">
    <citation type="journal article" date="2021" name="PeerJ">
        <title>Extensive microbial diversity within the chicken gut microbiome revealed by metagenomics and culture.</title>
        <authorList>
            <person name="Gilroy R."/>
            <person name="Ravi A."/>
            <person name="Getino M."/>
            <person name="Pursley I."/>
            <person name="Horton D.L."/>
            <person name="Alikhan N.F."/>
            <person name="Baker D."/>
            <person name="Gharbi K."/>
            <person name="Hall N."/>
            <person name="Watson M."/>
            <person name="Adriaenssens E.M."/>
            <person name="Foster-Nyarko E."/>
            <person name="Jarju S."/>
            <person name="Secka A."/>
            <person name="Antonio M."/>
            <person name="Oren A."/>
            <person name="Chaudhuri R.R."/>
            <person name="La Ragione R."/>
            <person name="Hildebrand F."/>
            <person name="Pallen M.J."/>
        </authorList>
    </citation>
    <scope>NUCLEOTIDE SEQUENCE</scope>
    <source>
        <strain evidence="11">ChiSjej5B23-16112</strain>
    </source>
</reference>
<dbReference type="GO" id="GO:0005886">
    <property type="term" value="C:plasma membrane"/>
    <property type="evidence" value="ECO:0007669"/>
    <property type="project" value="UniProtKB-SubCell"/>
</dbReference>
<keyword evidence="10" id="KW-0479">Metal-binding</keyword>
<keyword evidence="3 10" id="KW-0812">Transmembrane</keyword>
<dbReference type="GO" id="GO:0140114">
    <property type="term" value="P:cellular detoxification of fluoride"/>
    <property type="evidence" value="ECO:0007669"/>
    <property type="project" value="UniProtKB-UniRule"/>
</dbReference>
<dbReference type="GO" id="GO:0046872">
    <property type="term" value="F:metal ion binding"/>
    <property type="evidence" value="ECO:0007669"/>
    <property type="project" value="UniProtKB-KW"/>
</dbReference>
<comment type="subcellular location">
    <subcellularLocation>
        <location evidence="1 10">Cell membrane</location>
        <topology evidence="1 10">Multi-pass membrane protein</topology>
    </subcellularLocation>
</comment>
<dbReference type="AlphaFoldDB" id="A0A921HZ46"/>
<keyword evidence="6 10" id="KW-0407">Ion channel</keyword>
<evidence type="ECO:0000256" key="5">
    <source>
        <dbReference type="ARBA" id="ARBA00023136"/>
    </source>
</evidence>
<comment type="activity regulation">
    <text evidence="10">Na(+) is not transported, but it plays an essential structural role and its presence is essential for fluoride channel function.</text>
</comment>
<evidence type="ECO:0000313" key="12">
    <source>
        <dbReference type="Proteomes" id="UP000769156"/>
    </source>
</evidence>
<organism evidence="11 12">
    <name type="scientific">Lachnoclostridium phocaeense</name>
    <dbReference type="NCBI Taxonomy" id="1871021"/>
    <lineage>
        <taxon>Bacteria</taxon>
        <taxon>Bacillati</taxon>
        <taxon>Bacillota</taxon>
        <taxon>Clostridia</taxon>
        <taxon>Lachnospirales</taxon>
        <taxon>Lachnospiraceae</taxon>
    </lineage>
</organism>
<dbReference type="Pfam" id="PF02537">
    <property type="entry name" value="CRCB"/>
    <property type="match status" value="1"/>
</dbReference>
<reference evidence="11" key="2">
    <citation type="submission" date="2021-09" db="EMBL/GenBank/DDBJ databases">
        <authorList>
            <person name="Gilroy R."/>
        </authorList>
    </citation>
    <scope>NUCLEOTIDE SEQUENCE</scope>
    <source>
        <strain evidence="11">ChiSjej5B23-16112</strain>
    </source>
</reference>
<feature type="transmembrane region" description="Helical" evidence="10">
    <location>
        <begin position="6"/>
        <end position="23"/>
    </location>
</feature>
<feature type="transmembrane region" description="Helical" evidence="10">
    <location>
        <begin position="62"/>
        <end position="83"/>
    </location>
</feature>
<evidence type="ECO:0000256" key="2">
    <source>
        <dbReference type="ARBA" id="ARBA00022475"/>
    </source>
</evidence>
<evidence type="ECO:0000256" key="4">
    <source>
        <dbReference type="ARBA" id="ARBA00022989"/>
    </source>
</evidence>
<dbReference type="InterPro" id="IPR003691">
    <property type="entry name" value="FluC"/>
</dbReference>
<keyword evidence="10" id="KW-0915">Sodium</keyword>
<feature type="binding site" evidence="10">
    <location>
        <position position="76"/>
    </location>
    <ligand>
        <name>Na(+)</name>
        <dbReference type="ChEBI" id="CHEBI:29101"/>
        <note>structural</note>
    </ligand>
</feature>
<accession>A0A921HZ46</accession>
<dbReference type="GO" id="GO:0062054">
    <property type="term" value="F:fluoride channel activity"/>
    <property type="evidence" value="ECO:0007669"/>
    <property type="project" value="UniProtKB-UniRule"/>
</dbReference>
<evidence type="ECO:0000256" key="3">
    <source>
        <dbReference type="ARBA" id="ARBA00022692"/>
    </source>
</evidence>
<comment type="function">
    <text evidence="9 10">Fluoride-specific ion channel. Important for reducing fluoride concentration in the cell, thus reducing its toxicity.</text>
</comment>
<comment type="catalytic activity">
    <reaction evidence="8">
        <text>fluoride(in) = fluoride(out)</text>
        <dbReference type="Rhea" id="RHEA:76159"/>
        <dbReference type="ChEBI" id="CHEBI:17051"/>
    </reaction>
    <physiologicalReaction direction="left-to-right" evidence="8">
        <dbReference type="Rhea" id="RHEA:76160"/>
    </physiologicalReaction>
</comment>
<evidence type="ECO:0000256" key="10">
    <source>
        <dbReference type="HAMAP-Rule" id="MF_00454"/>
    </source>
</evidence>
<keyword evidence="10" id="KW-0406">Ion transport</keyword>
<protein>
    <recommendedName>
        <fullName evidence="10">Fluoride-specific ion channel FluC</fullName>
    </recommendedName>
</protein>
<proteinExistence type="inferred from homology"/>
<sequence length="122" mass="12873">MQVTSYVFVGLGGAVGAMLRYAVSLMPYRGTFPALTLVTNLLGALAIGVIAGMAARREAPEGLVLFLKTGVCGGFTTFSTFSLEAWQLLEKGHGWMAVTYMLFSVLGCLAGVAAGMWAASRW</sequence>
<evidence type="ECO:0000256" key="7">
    <source>
        <dbReference type="ARBA" id="ARBA00035120"/>
    </source>
</evidence>
<keyword evidence="10" id="KW-0813">Transport</keyword>
<feature type="binding site" evidence="10">
    <location>
        <position position="73"/>
    </location>
    <ligand>
        <name>Na(+)</name>
        <dbReference type="ChEBI" id="CHEBI:29101"/>
        <note>structural</note>
    </ligand>
</feature>
<feature type="transmembrane region" description="Helical" evidence="10">
    <location>
        <begin position="95"/>
        <end position="119"/>
    </location>
</feature>
<comment type="caution">
    <text evidence="11">The sequence shown here is derived from an EMBL/GenBank/DDBJ whole genome shotgun (WGS) entry which is preliminary data.</text>
</comment>
<evidence type="ECO:0000256" key="1">
    <source>
        <dbReference type="ARBA" id="ARBA00004651"/>
    </source>
</evidence>
<dbReference type="PANTHER" id="PTHR28259">
    <property type="entry name" value="FLUORIDE EXPORT PROTEIN 1-RELATED"/>
    <property type="match status" value="1"/>
</dbReference>
<evidence type="ECO:0000313" key="11">
    <source>
        <dbReference type="EMBL" id="HJF93571.1"/>
    </source>
</evidence>
<dbReference type="EMBL" id="DYVY01000039">
    <property type="protein sequence ID" value="HJF93571.1"/>
    <property type="molecule type" value="Genomic_DNA"/>
</dbReference>
<evidence type="ECO:0000256" key="9">
    <source>
        <dbReference type="ARBA" id="ARBA00049940"/>
    </source>
</evidence>
<dbReference type="PANTHER" id="PTHR28259:SF1">
    <property type="entry name" value="FLUORIDE EXPORT PROTEIN 1-RELATED"/>
    <property type="match status" value="1"/>
</dbReference>
<comment type="similarity">
    <text evidence="7 10">Belongs to the fluoride channel Fluc/FEX (TC 1.A.43) family.</text>
</comment>
<name>A0A921HZ46_9FIRM</name>
<keyword evidence="5 10" id="KW-0472">Membrane</keyword>
<keyword evidence="4 10" id="KW-1133">Transmembrane helix</keyword>
<dbReference type="Proteomes" id="UP000769156">
    <property type="component" value="Unassembled WGS sequence"/>
</dbReference>
<gene>
    <name evidence="10 11" type="primary">crcB</name>
    <name evidence="10" type="synonym">fluC</name>
    <name evidence="11" type="ORF">K8V82_02125</name>
</gene>